<dbReference type="RefSeq" id="WP_339441991.1">
    <property type="nucleotide sequence ID" value="NZ_JBBHKQ010000002.1"/>
</dbReference>
<reference evidence="6 7" key="1">
    <citation type="submission" date="2024-03" db="EMBL/GenBank/DDBJ databases">
        <title>Reference genomes for the five species model microbial community.</title>
        <authorList>
            <person name="Padfield D."/>
        </authorList>
    </citation>
    <scope>NUCLEOTIDE SEQUENCE [LARGE SCALE GENOMIC DNA]</scope>
    <source>
        <strain evidence="6 7">AB1</strain>
    </source>
</reference>
<evidence type="ECO:0000313" key="6">
    <source>
        <dbReference type="EMBL" id="MEJ5902605.1"/>
    </source>
</evidence>
<evidence type="ECO:0000259" key="4">
    <source>
        <dbReference type="PROSITE" id="PS51071"/>
    </source>
</evidence>
<dbReference type="Pfam" id="PF01380">
    <property type="entry name" value="SIS"/>
    <property type="match status" value="1"/>
</dbReference>
<dbReference type="InterPro" id="IPR047640">
    <property type="entry name" value="RpiR-like"/>
</dbReference>
<dbReference type="SUPFAM" id="SSF53697">
    <property type="entry name" value="SIS domain"/>
    <property type="match status" value="1"/>
</dbReference>
<dbReference type="PROSITE" id="PS51464">
    <property type="entry name" value="SIS"/>
    <property type="match status" value="1"/>
</dbReference>
<organism evidence="6 7">
    <name type="scientific">Ochrobactrum teleogrylli</name>
    <dbReference type="NCBI Taxonomy" id="2479765"/>
    <lineage>
        <taxon>Bacteria</taxon>
        <taxon>Pseudomonadati</taxon>
        <taxon>Pseudomonadota</taxon>
        <taxon>Alphaproteobacteria</taxon>
        <taxon>Hyphomicrobiales</taxon>
        <taxon>Brucellaceae</taxon>
        <taxon>Brucella/Ochrobactrum group</taxon>
        <taxon>Ochrobactrum</taxon>
    </lineage>
</organism>
<evidence type="ECO:0000256" key="2">
    <source>
        <dbReference type="ARBA" id="ARBA00023125"/>
    </source>
</evidence>
<dbReference type="InterPro" id="IPR009057">
    <property type="entry name" value="Homeodomain-like_sf"/>
</dbReference>
<evidence type="ECO:0000259" key="5">
    <source>
        <dbReference type="PROSITE" id="PS51464"/>
    </source>
</evidence>
<dbReference type="Pfam" id="PF01418">
    <property type="entry name" value="HTH_6"/>
    <property type="match status" value="1"/>
</dbReference>
<proteinExistence type="predicted"/>
<dbReference type="InterPro" id="IPR046348">
    <property type="entry name" value="SIS_dom_sf"/>
</dbReference>
<dbReference type="AlphaFoldDB" id="A0ABD5K0T4"/>
<dbReference type="GO" id="GO:0003677">
    <property type="term" value="F:DNA binding"/>
    <property type="evidence" value="ECO:0007669"/>
    <property type="project" value="UniProtKB-KW"/>
</dbReference>
<dbReference type="EMBL" id="JBBHKQ010000002">
    <property type="protein sequence ID" value="MEJ5902605.1"/>
    <property type="molecule type" value="Genomic_DNA"/>
</dbReference>
<name>A0ABD5K0T4_9HYPH</name>
<evidence type="ECO:0000313" key="7">
    <source>
        <dbReference type="Proteomes" id="UP001362311"/>
    </source>
</evidence>
<keyword evidence="1" id="KW-0805">Transcription regulation</keyword>
<dbReference type="InterPro" id="IPR000281">
    <property type="entry name" value="HTH_RpiR"/>
</dbReference>
<gene>
    <name evidence="6" type="ORF">WIX40_21180</name>
</gene>
<accession>A0ABD5K0T4</accession>
<dbReference type="InterPro" id="IPR035472">
    <property type="entry name" value="RpiR-like_SIS"/>
</dbReference>
<dbReference type="InterPro" id="IPR036388">
    <property type="entry name" value="WH-like_DNA-bd_sf"/>
</dbReference>
<sequence>MLNKQNEALRFFAIRAPPLLSVRIFRDDSKLRALSGASFSIELTHDGTFWQLPWRCGGGSMAEEIGLKNATRVGKTQQTSRDSRYPRDVIGIIVDMQSGFSKSNQRIAAGILGEPHRFVELPIEELTNWLDVSAPTITRFARTVGCEGLKDLKLKIMGSVRVGRRYMEPDTPPNSVGEIAERVSQRAQKTISDMHHALDLDRAEQIIKIISRCHTLYAFGSGGVSSWLIGELQNRFFRLGIRVVPSDDHTMQLMLASTVERDDALLCCSLTGDNRELERVVTVAQGYGAKAIALCPSDSLIAKAVDLHLAVDNPPDEDILSPATMRYAYLMCIDVIAYGVAIERNETGREKMRRIKQQLANVRGSDRTQPLCD</sequence>
<dbReference type="Gene3D" id="1.10.10.10">
    <property type="entry name" value="Winged helix-like DNA-binding domain superfamily/Winged helix DNA-binding domain"/>
    <property type="match status" value="1"/>
</dbReference>
<dbReference type="CDD" id="cd05013">
    <property type="entry name" value="SIS_RpiR"/>
    <property type="match status" value="1"/>
</dbReference>
<dbReference type="InterPro" id="IPR001347">
    <property type="entry name" value="SIS_dom"/>
</dbReference>
<dbReference type="Gene3D" id="3.40.50.10490">
    <property type="entry name" value="Glucose-6-phosphate isomerase like protein, domain 1"/>
    <property type="match status" value="1"/>
</dbReference>
<dbReference type="SUPFAM" id="SSF46689">
    <property type="entry name" value="Homeodomain-like"/>
    <property type="match status" value="1"/>
</dbReference>
<evidence type="ECO:0000256" key="3">
    <source>
        <dbReference type="ARBA" id="ARBA00023163"/>
    </source>
</evidence>
<dbReference type="PROSITE" id="PS51071">
    <property type="entry name" value="HTH_RPIR"/>
    <property type="match status" value="1"/>
</dbReference>
<evidence type="ECO:0000256" key="1">
    <source>
        <dbReference type="ARBA" id="ARBA00023015"/>
    </source>
</evidence>
<keyword evidence="3" id="KW-0804">Transcription</keyword>
<protein>
    <submittedName>
        <fullName evidence="6">MurR/RpiR family transcriptional regulator</fullName>
    </submittedName>
</protein>
<dbReference type="Proteomes" id="UP001362311">
    <property type="component" value="Unassembled WGS sequence"/>
</dbReference>
<dbReference type="PANTHER" id="PTHR30514">
    <property type="entry name" value="GLUCOKINASE"/>
    <property type="match status" value="1"/>
</dbReference>
<comment type="caution">
    <text evidence="6">The sequence shown here is derived from an EMBL/GenBank/DDBJ whole genome shotgun (WGS) entry which is preliminary data.</text>
</comment>
<feature type="domain" description="HTH rpiR-type" evidence="4">
    <location>
        <begin position="87"/>
        <end position="163"/>
    </location>
</feature>
<feature type="domain" description="SIS" evidence="5">
    <location>
        <begin position="206"/>
        <end position="346"/>
    </location>
</feature>
<keyword evidence="2" id="KW-0238">DNA-binding</keyword>
<dbReference type="PANTHER" id="PTHR30514:SF1">
    <property type="entry name" value="HTH-TYPE TRANSCRIPTIONAL REGULATOR HEXR-RELATED"/>
    <property type="match status" value="1"/>
</dbReference>